<gene>
    <name evidence="2" type="ORF">SOP96_17055</name>
</gene>
<evidence type="ECO:0000256" key="1">
    <source>
        <dbReference type="SAM" id="MobiDB-lite"/>
    </source>
</evidence>
<dbReference type="RefSeq" id="WP_326322104.1">
    <property type="nucleotide sequence ID" value="NZ_JAYLAA010000055.1"/>
</dbReference>
<protein>
    <recommendedName>
        <fullName evidence="4">DUF4329 domain-containing protein</fullName>
    </recommendedName>
</protein>
<comment type="caution">
    <text evidence="2">The sequence shown here is derived from an EMBL/GenBank/DDBJ whole genome shotgun (WGS) entry which is preliminary data.</text>
</comment>
<evidence type="ECO:0000313" key="2">
    <source>
        <dbReference type="EMBL" id="MEC3877429.1"/>
    </source>
</evidence>
<evidence type="ECO:0000313" key="3">
    <source>
        <dbReference type="Proteomes" id="UP001348397"/>
    </source>
</evidence>
<organism evidence="2 3">
    <name type="scientific">Chryseobacterium salviniae</name>
    <dbReference type="NCBI Taxonomy" id="3101750"/>
    <lineage>
        <taxon>Bacteria</taxon>
        <taxon>Pseudomonadati</taxon>
        <taxon>Bacteroidota</taxon>
        <taxon>Flavobacteriia</taxon>
        <taxon>Flavobacteriales</taxon>
        <taxon>Weeksellaceae</taxon>
        <taxon>Chryseobacterium group</taxon>
        <taxon>Chryseobacterium</taxon>
    </lineage>
</organism>
<reference evidence="2 3" key="1">
    <citation type="submission" date="2024-01" db="EMBL/GenBank/DDBJ databases">
        <title>Chryseobacterium sp. T9W2-O.</title>
        <authorList>
            <person name="Maltman C."/>
        </authorList>
    </citation>
    <scope>NUCLEOTIDE SEQUENCE [LARGE SCALE GENOMIC DNA]</scope>
    <source>
        <strain evidence="2 3">T9W2-O</strain>
    </source>
</reference>
<proteinExistence type="predicted"/>
<dbReference type="EMBL" id="JAYLAA010000055">
    <property type="protein sequence ID" value="MEC3877429.1"/>
    <property type="molecule type" value="Genomic_DNA"/>
</dbReference>
<dbReference type="Proteomes" id="UP001348397">
    <property type="component" value="Unassembled WGS sequence"/>
</dbReference>
<feature type="compositionally biased region" description="Gly residues" evidence="1">
    <location>
        <begin position="11"/>
        <end position="20"/>
    </location>
</feature>
<feature type="region of interest" description="Disordered" evidence="1">
    <location>
        <begin position="11"/>
        <end position="83"/>
    </location>
</feature>
<keyword evidence="3" id="KW-1185">Reference proteome</keyword>
<name>A0ABU6HWJ8_9FLAO</name>
<evidence type="ECO:0008006" key="4">
    <source>
        <dbReference type="Google" id="ProtNLM"/>
    </source>
</evidence>
<accession>A0ABU6HWJ8</accession>
<feature type="compositionally biased region" description="Polar residues" evidence="1">
    <location>
        <begin position="46"/>
        <end position="81"/>
    </location>
</feature>
<feature type="compositionally biased region" description="Gly residues" evidence="1">
    <location>
        <begin position="28"/>
        <end position="43"/>
    </location>
</feature>
<sequence>MITVTRVCEMVGGGGTGEGVPPGVTNPQGGGTGGGTTEPGGSNGSANTSQPCDGNGIISQPQDPSTTLESQTGCNTGTPTLPNLGENPFAADPCEKAQIPVSNANAVLHEPNISGEMAIMKSHAANANVEYGTAIINIGSSTVAQDPYTDNEPVKVNIHIPSVGDYIANAHTHPCHGVSAPSLGDFYGDIKHVKDYPTFQGGYIFSCNGSVYAFIVEDRQKAIDFLNTFPEAENLNPNRQLVNEKSQLGIDFNNLYEDYMQGRLPSYSGNGQTDALESALAQVLEKYNSGMILAKSDSNGNLKPLKPVKFQYTIPASGGKKITGYKAVPCP</sequence>